<dbReference type="PANTHER" id="PTHR33960:SF1">
    <property type="entry name" value="SIMILAR TO KIAA0825 PROTEIN"/>
    <property type="match status" value="1"/>
</dbReference>
<sequence length="1139" mass="129222">MTKAAALTEYSANIFEIDKSIEKCLGDIESILKEDFATEGKPKSDFLQWRLQYDAALIEIESSDMTSALRSVLEVIHERDNSLESIEGTILPLVDYVKSVISMPPLNSYPASCPFCPKYKAPDAPEQESLQLLSAIGQHIEADLLRTCLPAKCDVSLDEQCTYFDYRQKLALLRSLYDAEHINELHWKLREKQMASFHCDCCGDQCLFCFLETCAKYLALDMALVDSGLFQPLQVCDKQLHMLYNKCVLDFIEILLDDKLEEHHLVENRNTFRCRLREKLLGVESVPQLADEGITQILQDMNWFDSRLKYYLAKYAYGDTHISVDTSWVSQSVRNLVSSLETLMPGVTTAWQQWSSILAEQERFKTVPCPMDGSERTVQIFGPAWDFLLHLQRFSAIVGKSNSKSLIVSLNHFLHTGIDVVTSTCSAIAKRDEIDEKTYVAYNSVAYVRSQLEAFQNKNGDVADLPTGVVQKLYTVEDSLEYHLVCHHIKWSSSPARHTLYDFSSIQKPDMDGFTLAPASLHMYIESLCLQLSEVLCQIGCRKVVARVWSELSTMLCATYVQARVSEQQVGLLSRDIDVVLGTSLNVLLFICDGVDEVLGLLEDNCDLRKIRHIKNIHACCVFLLSTRYISDSPVELLHQTFKGGFLSESKLLPGLFWVSHLFQNSLSGASFKVDSAPNVLVWIMLEMMRVQKNFNFVSCIKAMRSFNHMLSILLVRQGCTGGHLSEEEQTRLMDCALSLGTARPSCEVSHSFVGDMLIPIVEKTNSWQVFGSDSLNAKRPWWYKVLQHRLKESYGKSILLSMCDMTMARSRAARESDRWRSTYEKLRGFVGQKTDEDSEAVSQAGRILQHMIDHLGLVSRDILACFVAMDDRKTDNVHPVLDSIGLQFLLNTVCDFLKDPEFLRDVYGVSSPGIEENCRRLCEVLQGEVFGDGKGRETARSVRGKLRVIRSIINRSRDLLPPASVTDHRTNTEFLEAPLTAFDHQIWAQLTSENDSVKLDTIREVLKCNDRWFRKNLGVEQLVTFAQPGLTGDREVTLKVSCPNEIQQQNFTVDPLRSYSLWKAGCADRFESLKGVNPQISSVADVLSEFNFCVLLRQHPGLNSKDENEEAKESKILRSLFQLSKIPDDEHWQKLTNF</sequence>
<evidence type="ECO:0000313" key="2">
    <source>
        <dbReference type="RefSeq" id="XP_028966741.1"/>
    </source>
</evidence>
<accession>A0AAJ7SDI1</accession>
<organism evidence="1 2">
    <name type="scientific">Galendromus occidentalis</name>
    <name type="common">western predatory mite</name>
    <dbReference type="NCBI Taxonomy" id="34638"/>
    <lineage>
        <taxon>Eukaryota</taxon>
        <taxon>Metazoa</taxon>
        <taxon>Ecdysozoa</taxon>
        <taxon>Arthropoda</taxon>
        <taxon>Chelicerata</taxon>
        <taxon>Arachnida</taxon>
        <taxon>Acari</taxon>
        <taxon>Parasitiformes</taxon>
        <taxon>Mesostigmata</taxon>
        <taxon>Gamasina</taxon>
        <taxon>Phytoseioidea</taxon>
        <taxon>Phytoseiidae</taxon>
        <taxon>Typhlodrominae</taxon>
        <taxon>Galendromus</taxon>
    </lineage>
</organism>
<dbReference type="GeneID" id="114828102"/>
<dbReference type="KEGG" id="goe:114828102"/>
<evidence type="ECO:0000313" key="1">
    <source>
        <dbReference type="Proteomes" id="UP000694867"/>
    </source>
</evidence>
<dbReference type="AlphaFoldDB" id="A0AAJ7SDI1"/>
<keyword evidence="1" id="KW-1185">Reference proteome</keyword>
<protein>
    <submittedName>
        <fullName evidence="2">Uncharacterized protein LOC114828102</fullName>
    </submittedName>
</protein>
<dbReference type="InterPro" id="IPR027993">
    <property type="entry name" value="DUF4495"/>
</dbReference>
<dbReference type="RefSeq" id="XP_028966741.1">
    <property type="nucleotide sequence ID" value="XM_029110908.1"/>
</dbReference>
<gene>
    <name evidence="2" type="primary">LOC114828102</name>
</gene>
<reference evidence="2" key="1">
    <citation type="submission" date="2025-08" db="UniProtKB">
        <authorList>
            <consortium name="RefSeq"/>
        </authorList>
    </citation>
    <scope>IDENTIFICATION</scope>
</reference>
<dbReference type="Pfam" id="PF14906">
    <property type="entry name" value="DUF4495"/>
    <property type="match status" value="1"/>
</dbReference>
<name>A0AAJ7SDI1_9ACAR</name>
<dbReference type="Proteomes" id="UP000694867">
    <property type="component" value="Unplaced"/>
</dbReference>
<proteinExistence type="predicted"/>
<dbReference type="PANTHER" id="PTHR33960">
    <property type="entry name" value="SIMILAR TO KIAA0825 PROTEIN"/>
    <property type="match status" value="1"/>
</dbReference>